<dbReference type="PANTHER" id="PTHR36222">
    <property type="entry name" value="SERINE PROTEASE INHIBITOR RV3364C"/>
    <property type="match status" value="1"/>
</dbReference>
<feature type="compositionally biased region" description="Basic and acidic residues" evidence="1">
    <location>
        <begin position="1"/>
        <end position="11"/>
    </location>
</feature>
<evidence type="ECO:0000259" key="2">
    <source>
        <dbReference type="SMART" id="SM00960"/>
    </source>
</evidence>
<evidence type="ECO:0000313" key="3">
    <source>
        <dbReference type="EMBL" id="GHJ28557.1"/>
    </source>
</evidence>
<dbReference type="EMBL" id="BNEK01000003">
    <property type="protein sequence ID" value="GHJ28557.1"/>
    <property type="molecule type" value="Genomic_DNA"/>
</dbReference>
<dbReference type="Proteomes" id="UP001054854">
    <property type="component" value="Unassembled WGS sequence"/>
</dbReference>
<dbReference type="PANTHER" id="PTHR36222:SF1">
    <property type="entry name" value="SERINE PROTEASE INHIBITOR RV3364C"/>
    <property type="match status" value="1"/>
</dbReference>
<gene>
    <name evidence="3" type="ORF">TPA0910_29900</name>
</gene>
<dbReference type="SMART" id="SM00960">
    <property type="entry name" value="Robl_LC7"/>
    <property type="match status" value="1"/>
</dbReference>
<comment type="caution">
    <text evidence="3">The sequence shown here is derived from an EMBL/GenBank/DDBJ whole genome shotgun (WGS) entry which is preliminary data.</text>
</comment>
<accession>A0ABQ3TZK7</accession>
<keyword evidence="4" id="KW-1185">Reference proteome</keyword>
<proteinExistence type="predicted"/>
<name>A0ABQ3TZK7_STRHY</name>
<dbReference type="InterPro" id="IPR004942">
    <property type="entry name" value="Roadblock/LAMTOR2_dom"/>
</dbReference>
<organism evidence="3 4">
    <name type="scientific">Streptomyces hygroscopicus</name>
    <dbReference type="NCBI Taxonomy" id="1912"/>
    <lineage>
        <taxon>Bacteria</taxon>
        <taxon>Bacillati</taxon>
        <taxon>Actinomycetota</taxon>
        <taxon>Actinomycetes</taxon>
        <taxon>Kitasatosporales</taxon>
        <taxon>Streptomycetaceae</taxon>
        <taxon>Streptomyces</taxon>
        <taxon>Streptomyces violaceusniger group</taxon>
    </lineage>
</organism>
<dbReference type="SUPFAM" id="SSF103196">
    <property type="entry name" value="Roadblock/LC7 domain"/>
    <property type="match status" value="1"/>
</dbReference>
<evidence type="ECO:0000313" key="4">
    <source>
        <dbReference type="Proteomes" id="UP001054854"/>
    </source>
</evidence>
<protein>
    <recommendedName>
        <fullName evidence="2">Roadblock/LAMTOR2 domain-containing protein</fullName>
    </recommendedName>
</protein>
<sequence>MTHDTPHHDSGDTMTDAASGQDAKKQMAGLLKDFVENIPGVTHALLISRDGLKLVDSEIHKDWADRWAATLGSLASLAENIPGPHGSREGLKLALIERGDALIFVSIAGTSAVFPNQPGNTLGVVDTVLAVIAEPDASAGTVGFEMGLLVDRFAPYMVAPVRRA</sequence>
<dbReference type="RefSeq" id="WP_236257128.1">
    <property type="nucleotide sequence ID" value="NZ_BNEK01000003.1"/>
</dbReference>
<dbReference type="InterPro" id="IPR053141">
    <property type="entry name" value="Mycobact_SerProt_Inhib_Rv3364c"/>
</dbReference>
<evidence type="ECO:0000256" key="1">
    <source>
        <dbReference type="SAM" id="MobiDB-lite"/>
    </source>
</evidence>
<feature type="region of interest" description="Disordered" evidence="1">
    <location>
        <begin position="1"/>
        <end position="21"/>
    </location>
</feature>
<feature type="domain" description="Roadblock/LAMTOR2" evidence="2">
    <location>
        <begin position="28"/>
        <end position="133"/>
    </location>
</feature>
<dbReference type="Pfam" id="PF03259">
    <property type="entry name" value="Robl_LC7"/>
    <property type="match status" value="1"/>
</dbReference>
<reference evidence="3" key="1">
    <citation type="submission" date="2024-05" db="EMBL/GenBank/DDBJ databases">
        <title>Whole genome shotgun sequence of Streptomyces hygroscopicus NBRC 113678.</title>
        <authorList>
            <person name="Komaki H."/>
            <person name="Tamura T."/>
        </authorList>
    </citation>
    <scope>NUCLEOTIDE SEQUENCE</scope>
    <source>
        <strain evidence="3">N11-34</strain>
    </source>
</reference>
<dbReference type="Gene3D" id="3.30.450.30">
    <property type="entry name" value="Dynein light chain 2a, cytoplasmic"/>
    <property type="match status" value="1"/>
</dbReference>